<evidence type="ECO:0000313" key="3">
    <source>
        <dbReference type="EMBL" id="OYO16815.1"/>
    </source>
</evidence>
<dbReference type="AlphaFoldDB" id="A0A255GLV4"/>
<dbReference type="InterPro" id="IPR050921">
    <property type="entry name" value="T4SS_GSP_E_ATPase"/>
</dbReference>
<comment type="similarity">
    <text evidence="1">Belongs to the GSP E family.</text>
</comment>
<reference evidence="3 4" key="1">
    <citation type="submission" date="2017-07" db="EMBL/GenBank/DDBJ databases">
        <title>Draft whole genome sequences of clinical Proprionibacteriaceae strains.</title>
        <authorList>
            <person name="Bernier A.-M."/>
            <person name="Bernard K."/>
            <person name="Domingo M.-C."/>
        </authorList>
    </citation>
    <scope>NUCLEOTIDE SEQUENCE [LARGE SCALE GENOMIC DNA]</scope>
    <source>
        <strain evidence="3 4">NML 030167</strain>
    </source>
</reference>
<dbReference type="Proteomes" id="UP000215896">
    <property type="component" value="Unassembled WGS sequence"/>
</dbReference>
<dbReference type="GO" id="GO:0007017">
    <property type="term" value="P:microtubule-based process"/>
    <property type="evidence" value="ECO:0007669"/>
    <property type="project" value="InterPro"/>
</dbReference>
<name>A0A255GLV4_9ACTN</name>
<organism evidence="3 4">
    <name type="scientific">Enemella evansiae</name>
    <dbReference type="NCBI Taxonomy" id="2016499"/>
    <lineage>
        <taxon>Bacteria</taxon>
        <taxon>Bacillati</taxon>
        <taxon>Actinomycetota</taxon>
        <taxon>Actinomycetes</taxon>
        <taxon>Propionibacteriales</taxon>
        <taxon>Propionibacteriaceae</taxon>
        <taxon>Enemella</taxon>
    </lineage>
</organism>
<dbReference type="PROSITE" id="PS00227">
    <property type="entry name" value="TUBULIN"/>
    <property type="match status" value="1"/>
</dbReference>
<dbReference type="InterPro" id="IPR017975">
    <property type="entry name" value="Tubulin_CS"/>
</dbReference>
<feature type="domain" description="Bacterial type II secretion system protein E" evidence="2">
    <location>
        <begin position="54"/>
        <end position="330"/>
    </location>
</feature>
<dbReference type="NCBIfam" id="TIGR03819">
    <property type="entry name" value="heli_sec_ATPase"/>
    <property type="match status" value="1"/>
</dbReference>
<dbReference type="InterPro" id="IPR001482">
    <property type="entry name" value="T2SS/T4SS_dom"/>
</dbReference>
<protein>
    <submittedName>
        <fullName evidence="3">Pilus assembly protein CpaF</fullName>
    </submittedName>
</protein>
<dbReference type="EMBL" id="NMVO01000002">
    <property type="protein sequence ID" value="OYO16815.1"/>
    <property type="molecule type" value="Genomic_DNA"/>
</dbReference>
<dbReference type="InterPro" id="IPR027417">
    <property type="entry name" value="P-loop_NTPase"/>
</dbReference>
<proteinExistence type="inferred from homology"/>
<dbReference type="InterPro" id="IPR022399">
    <property type="entry name" value="TadA-like_ATPase"/>
</dbReference>
<dbReference type="PANTHER" id="PTHR30486">
    <property type="entry name" value="TWITCHING MOTILITY PROTEIN PILT"/>
    <property type="match status" value="1"/>
</dbReference>
<sequence>MSGRELDQLREELVRLGRPAQPADVATAMRRLGLPVSDQALMATVEALRRDAVGAGALEPLLRLAGVTDVLVNGAGQVFIDRGRGLELTEVRFEGEEAVRRLASRMAAGAGRRLDDGSPFVDARLADGTRMHAVLAPLAHPGTCISLRVPADRRFRLADWVAAGSLPPAGAELLTALVRARAAFLISGGTGSGKTTLLASMLAEAGASERLVVVEDSRELHPDHPHCVRLEARAANAEGAGAIALTDLVRQALRMRPDRIVLGEVRGAELCDLLTALNTGHEGGCGTVHANSAADVPARLAALGALGGMSLPALQAQAAAALDLVVHVVRDRGGSGVAGRRRVATIQLLDRDRDGLRMVPAVEFTAQGRLRELAGFPALTQLLAR</sequence>
<dbReference type="GO" id="GO:0016887">
    <property type="term" value="F:ATP hydrolysis activity"/>
    <property type="evidence" value="ECO:0007669"/>
    <property type="project" value="InterPro"/>
</dbReference>
<gene>
    <name evidence="3" type="ORF">CGZ94_04095</name>
</gene>
<dbReference type="Gene3D" id="3.30.450.380">
    <property type="match status" value="1"/>
</dbReference>
<dbReference type="OrthoDB" id="9810761at2"/>
<dbReference type="Gene3D" id="3.40.50.300">
    <property type="entry name" value="P-loop containing nucleotide triphosphate hydrolases"/>
    <property type="match status" value="1"/>
</dbReference>
<evidence type="ECO:0000313" key="4">
    <source>
        <dbReference type="Proteomes" id="UP000215896"/>
    </source>
</evidence>
<dbReference type="Pfam" id="PF00437">
    <property type="entry name" value="T2SSE"/>
    <property type="match status" value="1"/>
</dbReference>
<dbReference type="CDD" id="cd01130">
    <property type="entry name" value="VirB11-like_ATPase"/>
    <property type="match status" value="1"/>
</dbReference>
<dbReference type="SUPFAM" id="SSF52540">
    <property type="entry name" value="P-loop containing nucleoside triphosphate hydrolases"/>
    <property type="match status" value="1"/>
</dbReference>
<accession>A0A255GLV4</accession>
<keyword evidence="4" id="KW-1185">Reference proteome</keyword>
<evidence type="ECO:0000259" key="2">
    <source>
        <dbReference type="Pfam" id="PF00437"/>
    </source>
</evidence>
<evidence type="ECO:0000256" key="1">
    <source>
        <dbReference type="ARBA" id="ARBA00006611"/>
    </source>
</evidence>
<dbReference type="PANTHER" id="PTHR30486:SF6">
    <property type="entry name" value="TYPE IV PILUS RETRACTATION ATPASE PILT"/>
    <property type="match status" value="1"/>
</dbReference>
<dbReference type="RefSeq" id="WP_094404827.1">
    <property type="nucleotide sequence ID" value="NZ_NMVM01000004.1"/>
</dbReference>
<comment type="caution">
    <text evidence="3">The sequence shown here is derived from an EMBL/GenBank/DDBJ whole genome shotgun (WGS) entry which is preliminary data.</text>
</comment>
<dbReference type="GO" id="GO:0005874">
    <property type="term" value="C:microtubule"/>
    <property type="evidence" value="ECO:0007669"/>
    <property type="project" value="InterPro"/>
</dbReference>
<dbReference type="GO" id="GO:0005525">
    <property type="term" value="F:GTP binding"/>
    <property type="evidence" value="ECO:0007669"/>
    <property type="project" value="InterPro"/>
</dbReference>